<protein>
    <submittedName>
        <fullName evidence="5">Long-chain-fatty-acid-CoA ligase</fullName>
    </submittedName>
</protein>
<dbReference type="Gene3D" id="3.40.50.12780">
    <property type="entry name" value="N-terminal domain of ligase-like"/>
    <property type="match status" value="1"/>
</dbReference>
<dbReference type="Proteomes" id="UP000075950">
    <property type="component" value="Chromosome"/>
</dbReference>
<dbReference type="GO" id="GO:0031956">
    <property type="term" value="F:medium-chain fatty acid-CoA ligase activity"/>
    <property type="evidence" value="ECO:0007669"/>
    <property type="project" value="TreeGrafter"/>
</dbReference>
<evidence type="ECO:0000256" key="2">
    <source>
        <dbReference type="ARBA" id="ARBA00022598"/>
    </source>
</evidence>
<accession>A0A144MCW4</accession>
<dbReference type="FunFam" id="3.30.300.30:FF:000008">
    <property type="entry name" value="2,3-dihydroxybenzoate-AMP ligase"/>
    <property type="match status" value="1"/>
</dbReference>
<evidence type="ECO:0000256" key="1">
    <source>
        <dbReference type="ARBA" id="ARBA00006432"/>
    </source>
</evidence>
<dbReference type="PANTHER" id="PTHR43201">
    <property type="entry name" value="ACYL-COA SYNTHETASE"/>
    <property type="match status" value="1"/>
</dbReference>
<dbReference type="InterPro" id="IPR042099">
    <property type="entry name" value="ANL_N_sf"/>
</dbReference>
<organism evidence="5 6">
    <name type="scientific">Brevibacterium linens</name>
    <dbReference type="NCBI Taxonomy" id="1703"/>
    <lineage>
        <taxon>Bacteria</taxon>
        <taxon>Bacillati</taxon>
        <taxon>Actinomycetota</taxon>
        <taxon>Actinomycetes</taxon>
        <taxon>Micrococcales</taxon>
        <taxon>Brevibacteriaceae</taxon>
        <taxon>Brevibacterium</taxon>
    </lineage>
</organism>
<dbReference type="InterPro" id="IPR045851">
    <property type="entry name" value="AMP-bd_C_sf"/>
</dbReference>
<dbReference type="EMBL" id="CP014869">
    <property type="protein sequence ID" value="AMT92894.1"/>
    <property type="molecule type" value="Genomic_DNA"/>
</dbReference>
<dbReference type="Pfam" id="PF13193">
    <property type="entry name" value="AMP-binding_C"/>
    <property type="match status" value="1"/>
</dbReference>
<dbReference type="RefSeq" id="WP_062860753.1">
    <property type="nucleotide sequence ID" value="NZ_CP014869.1"/>
</dbReference>
<dbReference type="InterPro" id="IPR025110">
    <property type="entry name" value="AMP-bd_C"/>
</dbReference>
<dbReference type="InterPro" id="IPR000873">
    <property type="entry name" value="AMP-dep_synth/lig_dom"/>
</dbReference>
<dbReference type="PROSITE" id="PS00455">
    <property type="entry name" value="AMP_BINDING"/>
    <property type="match status" value="1"/>
</dbReference>
<dbReference type="Gene3D" id="3.30.300.30">
    <property type="match status" value="1"/>
</dbReference>
<dbReference type="Pfam" id="PF00501">
    <property type="entry name" value="AMP-binding"/>
    <property type="match status" value="1"/>
</dbReference>
<dbReference type="AlphaFoldDB" id="A0A144MCW4"/>
<evidence type="ECO:0000313" key="6">
    <source>
        <dbReference type="Proteomes" id="UP000075950"/>
    </source>
</evidence>
<feature type="domain" description="AMP-binding enzyme C-terminal" evidence="4">
    <location>
        <begin position="423"/>
        <end position="498"/>
    </location>
</feature>
<dbReference type="SUPFAM" id="SSF56801">
    <property type="entry name" value="Acetyl-CoA synthetase-like"/>
    <property type="match status" value="1"/>
</dbReference>
<dbReference type="GO" id="GO:0006631">
    <property type="term" value="P:fatty acid metabolic process"/>
    <property type="evidence" value="ECO:0007669"/>
    <property type="project" value="TreeGrafter"/>
</dbReference>
<keyword evidence="2 5" id="KW-0436">Ligase</keyword>
<dbReference type="PANTHER" id="PTHR43201:SF5">
    <property type="entry name" value="MEDIUM-CHAIN ACYL-COA LIGASE ACSF2, MITOCHONDRIAL"/>
    <property type="match status" value="1"/>
</dbReference>
<name>A0A144MCW4_BRELN</name>
<evidence type="ECO:0000259" key="3">
    <source>
        <dbReference type="Pfam" id="PF00501"/>
    </source>
</evidence>
<dbReference type="KEGG" id="bly:A2T55_03040"/>
<dbReference type="InterPro" id="IPR020845">
    <property type="entry name" value="AMP-binding_CS"/>
</dbReference>
<feature type="domain" description="AMP-dependent synthetase/ligase" evidence="3">
    <location>
        <begin position="53"/>
        <end position="372"/>
    </location>
</feature>
<evidence type="ECO:0000313" key="5">
    <source>
        <dbReference type="EMBL" id="AMT92894.1"/>
    </source>
</evidence>
<comment type="similarity">
    <text evidence="1">Belongs to the ATP-dependent AMP-binding enzyme family.</text>
</comment>
<proteinExistence type="inferred from homology"/>
<sequence length="515" mass="55313">MATKSRTSIIDLLTPWAEKHPESVAAATPPGPDRVTLTKVRLLGEVGAARDRYLTADVRPGDRIVLIAPTCPEFLIEFFGAHAAGLVVVAVNPLSTVRELDYILTDSEARVLVAHPASAEAGKAAGAQHDVEFRTLPVVDDEGPRAEVGAESDVTVDRADFAWDDVAALLYTSGTTGKPKGTMLTLGNLISASDIVREMIEATPSDRSATGLPLFHVFGLAAVTLPAMSAGAPVTLFPRWDPQAFIDSLAEDETTIVSGVPTMWMSVLAKAPEGDAPDLRIISSGGASIAAEVVRRVEDRFTAPLAEGYGLTETSGLGTFNPLHGTRKPTSVGPAVPGFEVKTVDPTSGDELPADEVGEVLLRGPAVMTGYWKKPEATAEVLDAEGWFRTGDLGWVDEDGYLFIVDRIKDLIIHGGYNVYPREVEEVIYEIPEVDQVSVVGTPDEKYGQQVTAVIARTPGSDLDADEVERFCRENLAAYKIPRIIEFLDELPKGPSGKILKREIVRMFTPSTDAR</sequence>
<reference evidence="6" key="1">
    <citation type="submission" date="2016-03" db="EMBL/GenBank/DDBJ databases">
        <authorList>
            <person name="Ploux O."/>
        </authorList>
    </citation>
    <scope>NUCLEOTIDE SEQUENCE [LARGE SCALE GENOMIC DNA]</scope>
    <source>
        <strain evidence="6">BS258</strain>
    </source>
</reference>
<gene>
    <name evidence="5" type="ORF">A2T55_03040</name>
</gene>
<evidence type="ECO:0000259" key="4">
    <source>
        <dbReference type="Pfam" id="PF13193"/>
    </source>
</evidence>